<reference evidence="15 16" key="1">
    <citation type="submission" date="2017-04" db="EMBL/GenBank/DDBJ databases">
        <title>Draft genome sequence of Tuber borchii Vittad., a whitish edible truffle.</title>
        <authorList>
            <consortium name="DOE Joint Genome Institute"/>
            <person name="Murat C."/>
            <person name="Kuo A."/>
            <person name="Barry K.W."/>
            <person name="Clum A."/>
            <person name="Dockter R.B."/>
            <person name="Fauchery L."/>
            <person name="Iotti M."/>
            <person name="Kohler A."/>
            <person name="Labutti K."/>
            <person name="Lindquist E.A."/>
            <person name="Lipzen A."/>
            <person name="Ohm R.A."/>
            <person name="Wang M."/>
            <person name="Grigoriev I.V."/>
            <person name="Zambonelli A."/>
            <person name="Martin F.M."/>
        </authorList>
    </citation>
    <scope>NUCLEOTIDE SEQUENCE [LARGE SCALE GENOMIC DNA]</scope>
    <source>
        <strain evidence="15 16">Tbo3840</strain>
    </source>
</reference>
<evidence type="ECO:0000259" key="12">
    <source>
        <dbReference type="Pfam" id="PF03810"/>
    </source>
</evidence>
<dbReference type="InterPro" id="IPR001494">
    <property type="entry name" value="Importin-beta_N"/>
</dbReference>
<dbReference type="InterPro" id="IPR040017">
    <property type="entry name" value="XPOT"/>
</dbReference>
<organism evidence="15 16">
    <name type="scientific">Tuber borchii</name>
    <name type="common">White truffle</name>
    <dbReference type="NCBI Taxonomy" id="42251"/>
    <lineage>
        <taxon>Eukaryota</taxon>
        <taxon>Fungi</taxon>
        <taxon>Dikarya</taxon>
        <taxon>Ascomycota</taxon>
        <taxon>Pezizomycotina</taxon>
        <taxon>Pezizomycetes</taxon>
        <taxon>Pezizales</taxon>
        <taxon>Tuberaceae</taxon>
        <taxon>Tuber</taxon>
    </lineage>
</organism>
<keyword evidence="9 11" id="KW-0539">Nucleus</keyword>
<sequence length="1051" mass="117786">MTFLQQVKQSPDAWQVCLPLFARDPKPTEVVRHFCLEVLNIAVQRRFHQTDDQSLNYIRETLMDYVRRSYFTGSGAPDSAGIQNKLTQALTSLFVAMYTTTWGSFFDDMLTLTSSSSEANAQGTRDNYLGVVFFLRIVASVHEEVADVLVPHTMEEAQRNTQIKDVARERDVGKLVVAWQEILAQWNGSDKDVIEMCLKVIGRWVSWIDISLVVNEVLLGMLYNFILGESRVRDAAIETLANIVGKRMKGADKLELIVFLKLGDIVETLVNSPALQAHGQPTYDSELAEGVGKLVNNVTTDILRILNDDSLDMQVKQRAEEIFQPFVPFLLRFFSDEWDDVSYAVYSSMLDLLSLLRKEKRITGTLSHAHNLMLSPILNAIVLKAKYDEDTTWGGEDDDEADEAEFQALRKRLKTLQDTIAAIDEQLYITTLSNLIGTTFDRVAEGGVAAVDWREVDLAMYEMFLFGELAMRSGGMFNKGRPQGPAAETLISLMVKMMNSGATLRDQPCDGDSNSFIGIAVSSHPAIKLRYMETVVRYAAFFEVHSTYIPKALENFVGGVHDNHVRVRNRSWYLFFRFVKTLRQHIGEIAQEVLEAISDILVIRAELPQDAGGDEMSSDDTQNEDATFESQLHLFEAVGCLSSIKSIATEKQVLFVTTVMTPLFRNMENSLEAAKQGDARSVLQVHHIVMALGTLAKGYADGTPGLGASTPAPNELVVREFENASEVILVSLESLCNHPNVRDAARRSFSKMVVILGQKALPTLPRWLEGLLAENSTSEEILVFLRLLKQIVHGFKSEFCDILNSLLTPLLNKVFGSLGQEASGTDDEIQAAELRKEYLDFLLVILNNDLSLVLVSEANQPIFEQLIGTVQHFAKEVNDLPTSKLAFSVMGKMSIVWGPATGSAKEQTNGNLKEQPLPGFETFMIQRFSRLCWEVPAMPSFHPKDAQAKMVLGEIATLQNILYTKLGENFIQYLGTVYFPSVNLPQGLAEEYLVALRQMELKPFRSYFQVGIHVHAQCREMVLLMCGDCRNSFKESVEDNQFLFPLLLKMN</sequence>
<dbReference type="OrthoDB" id="26399at2759"/>
<dbReference type="EMBL" id="NESQ01000204">
    <property type="protein sequence ID" value="PUU76075.1"/>
    <property type="molecule type" value="Genomic_DNA"/>
</dbReference>
<feature type="domain" description="Importin N-terminal" evidence="12">
    <location>
        <begin position="3"/>
        <end position="66"/>
    </location>
</feature>
<dbReference type="GO" id="GO:0031267">
    <property type="term" value="F:small GTPase binding"/>
    <property type="evidence" value="ECO:0007669"/>
    <property type="project" value="InterPro"/>
</dbReference>
<keyword evidence="4 11" id="KW-0813">Transport</keyword>
<dbReference type="InterPro" id="IPR013598">
    <property type="entry name" value="Exportin-1/Importin-b-like"/>
</dbReference>
<evidence type="ECO:0000259" key="14">
    <source>
        <dbReference type="Pfam" id="PF19282"/>
    </source>
</evidence>
<dbReference type="Proteomes" id="UP000244722">
    <property type="component" value="Unassembled WGS sequence"/>
</dbReference>
<dbReference type="InterPro" id="IPR045546">
    <property type="entry name" value="Exportin-T_C"/>
</dbReference>
<evidence type="ECO:0000256" key="4">
    <source>
        <dbReference type="ARBA" id="ARBA00022448"/>
    </source>
</evidence>
<evidence type="ECO:0000259" key="13">
    <source>
        <dbReference type="Pfam" id="PF08389"/>
    </source>
</evidence>
<evidence type="ECO:0000256" key="10">
    <source>
        <dbReference type="ARBA" id="ARBA00025147"/>
    </source>
</evidence>
<evidence type="ECO:0000313" key="15">
    <source>
        <dbReference type="EMBL" id="PUU76075.1"/>
    </source>
</evidence>
<comment type="function">
    <text evidence="10">tRNA nucleus export receptor which facilitates tRNA translocation across the nuclear pore complex. Involved in pre-tRNA splicing, probably by affecting the interaction of pre-tRNA with splicing endonuclease.</text>
</comment>
<dbReference type="Pfam" id="PF08389">
    <property type="entry name" value="Xpo1"/>
    <property type="match status" value="1"/>
</dbReference>
<dbReference type="PANTHER" id="PTHR15952">
    <property type="entry name" value="EXPORTIN-T/LOS1"/>
    <property type="match status" value="1"/>
</dbReference>
<dbReference type="GO" id="GO:0008033">
    <property type="term" value="P:tRNA processing"/>
    <property type="evidence" value="ECO:0007669"/>
    <property type="project" value="UniProtKB-KW"/>
</dbReference>
<keyword evidence="5 11" id="KW-0963">Cytoplasm</keyword>
<dbReference type="InterPro" id="IPR016024">
    <property type="entry name" value="ARM-type_fold"/>
</dbReference>
<dbReference type="Pfam" id="PF19282">
    <property type="entry name" value="Exportin-T"/>
    <property type="match status" value="1"/>
</dbReference>
<evidence type="ECO:0000256" key="6">
    <source>
        <dbReference type="ARBA" id="ARBA00022555"/>
    </source>
</evidence>
<dbReference type="GO" id="GO:0005737">
    <property type="term" value="C:cytoplasm"/>
    <property type="evidence" value="ECO:0007669"/>
    <property type="project" value="UniProtKB-SubCell"/>
</dbReference>
<evidence type="ECO:0000256" key="5">
    <source>
        <dbReference type="ARBA" id="ARBA00022490"/>
    </source>
</evidence>
<feature type="domain" description="Exportin-T C-terminal" evidence="14">
    <location>
        <begin position="314"/>
        <end position="1012"/>
    </location>
</feature>
<evidence type="ECO:0000256" key="2">
    <source>
        <dbReference type="ARBA" id="ARBA00009466"/>
    </source>
</evidence>
<evidence type="ECO:0000313" key="16">
    <source>
        <dbReference type="Proteomes" id="UP000244722"/>
    </source>
</evidence>
<keyword evidence="8 11" id="KW-0694">RNA-binding</keyword>
<name>A0A2T6ZKR4_TUBBO</name>
<dbReference type="InterPro" id="IPR011989">
    <property type="entry name" value="ARM-like"/>
</dbReference>
<gene>
    <name evidence="15" type="ORF">B9Z19DRAFT_1066934</name>
</gene>
<accession>A0A2T6ZKR4</accession>
<keyword evidence="6 11" id="KW-0820">tRNA-binding</keyword>
<comment type="similarity">
    <text evidence="2 11">Belongs to the exportin family.</text>
</comment>
<keyword evidence="7" id="KW-0819">tRNA processing</keyword>
<dbReference type="GO" id="GO:0000049">
    <property type="term" value="F:tRNA binding"/>
    <property type="evidence" value="ECO:0007669"/>
    <property type="project" value="UniProtKB-UniRule"/>
</dbReference>
<comment type="subcellular location">
    <subcellularLocation>
        <location evidence="1 11">Cytoplasm</location>
    </subcellularLocation>
    <subcellularLocation>
        <location evidence="11">Nucleus</location>
    </subcellularLocation>
    <text evidence="11">Shuttles between the nucleus and the cytoplasm.</text>
</comment>
<dbReference type="STRING" id="42251.A0A2T6ZKR4"/>
<evidence type="ECO:0000256" key="9">
    <source>
        <dbReference type="ARBA" id="ARBA00023242"/>
    </source>
</evidence>
<proteinExistence type="inferred from homology"/>
<dbReference type="GO" id="GO:0071528">
    <property type="term" value="P:tRNA re-export from nucleus"/>
    <property type="evidence" value="ECO:0007669"/>
    <property type="project" value="UniProtKB-UniRule"/>
</dbReference>
<evidence type="ECO:0000256" key="8">
    <source>
        <dbReference type="ARBA" id="ARBA00022884"/>
    </source>
</evidence>
<evidence type="ECO:0000256" key="7">
    <source>
        <dbReference type="ARBA" id="ARBA00022694"/>
    </source>
</evidence>
<feature type="domain" description="Exportin-1/Importin-beta-like" evidence="13">
    <location>
        <begin position="82"/>
        <end position="240"/>
    </location>
</feature>
<keyword evidence="16" id="KW-1185">Reference proteome</keyword>
<protein>
    <recommendedName>
        <fullName evidence="3 11">Exportin-T</fullName>
    </recommendedName>
    <alternativeName>
        <fullName evidence="11">Exportin(tRNA)</fullName>
    </alternativeName>
    <alternativeName>
        <fullName evidence="11">tRNA exportin</fullName>
    </alternativeName>
</protein>
<dbReference type="GO" id="GO:0005643">
    <property type="term" value="C:nuclear pore"/>
    <property type="evidence" value="ECO:0007669"/>
    <property type="project" value="TreeGrafter"/>
</dbReference>
<evidence type="ECO:0000256" key="1">
    <source>
        <dbReference type="ARBA" id="ARBA00004496"/>
    </source>
</evidence>
<dbReference type="Pfam" id="PF03810">
    <property type="entry name" value="IBN_N"/>
    <property type="match status" value="1"/>
</dbReference>
<dbReference type="GO" id="GO:0016363">
    <property type="term" value="C:nuclear matrix"/>
    <property type="evidence" value="ECO:0007669"/>
    <property type="project" value="TreeGrafter"/>
</dbReference>
<dbReference type="AlphaFoldDB" id="A0A2T6ZKR4"/>
<evidence type="ECO:0000256" key="3">
    <source>
        <dbReference type="ARBA" id="ARBA00018928"/>
    </source>
</evidence>
<dbReference type="Gene3D" id="1.25.10.10">
    <property type="entry name" value="Leucine-rich Repeat Variant"/>
    <property type="match status" value="1"/>
</dbReference>
<dbReference type="SUPFAM" id="SSF48371">
    <property type="entry name" value="ARM repeat"/>
    <property type="match status" value="1"/>
</dbReference>
<dbReference type="PANTHER" id="PTHR15952:SF11">
    <property type="entry name" value="EXPORTIN-T"/>
    <property type="match status" value="1"/>
</dbReference>
<evidence type="ECO:0000256" key="11">
    <source>
        <dbReference type="RuleBase" id="RU366037"/>
    </source>
</evidence>
<dbReference type="GO" id="GO:0006886">
    <property type="term" value="P:intracellular protein transport"/>
    <property type="evidence" value="ECO:0007669"/>
    <property type="project" value="InterPro"/>
</dbReference>
<comment type="caution">
    <text evidence="15">The sequence shown here is derived from an EMBL/GenBank/DDBJ whole genome shotgun (WGS) entry which is preliminary data.</text>
</comment>